<feature type="chain" id="PRO_5007475324" evidence="1">
    <location>
        <begin position="29"/>
        <end position="1392"/>
    </location>
</feature>
<accession>A0A136LY85</accession>
<sequence length="1392" mass="146404">MKHTIPGILRTAAAMLLFFAVAAGGVYAQNAPTRDTYEFKNRIVDEDGQAIPDGTYNMKFILFNQAGGGTELWSEARTVATRRGNFSVDLGSLNPLPKNVLGETANLYLHICLDFNGADGDGSGICATRYEENFRSRKRITSVPWALRSFALGPVSINEGGVGFPINVTGGNGTITSFRYLGGDRLSIGTDGTTTFSNGTNSFNINPGSQRINLTGGADIFFGSSSLKSTGAGVSGATIIGVNQANFTNISGANVQQVLDSIDDAIGGGGGGGGPETDPVWIAEKASATSITGAWTFSAAPTFSQGVVLGNNSGTAAGTIRYTGTDFEGYNGSSWLSLTGGGGGGPESDPVWSADRDSDPTTVGADWTFISPLTTDDLIPASDDSAVIGQDGSRYSEGRFSNFVGIGTDANFAGDAALHIDSRGTAAVSGGNNYPVRISTEYDPTGLAGTENFNNIYITSTVNAGDGTTLNRQRGVRTELTNNSTGPLNGIYSSSHSAWNNGPINGSLYSYSGFVQNNDSVTGFINSVGTTVENNGTAVNLRSFESLMNNNGDNSSAIGLHIIANNTGSNAGGFSGEILTINNQASGITNNLYGEGITVTNNGEVTGRGHVGWYGFHNHGTFSDVDHVFYEFNAVNHATGSLPQWYGWSNIQRNDGEARGGWLNMRNQIWVGSTGTHSGGIDVLGNMVLNEGSITGDVFTVNNTTAFGSTSGNVYGTRNTVGSNHLLESFPHAATNVYGTVNEVIASGGQEITASNTLTGLRNEIYGPVSAGTTMYGIYNNIIPDGTASEFAGIYNFIDPSAAGDPSDYYGMYSSNGISEVWLNYQGTPGTNYSIFGGPAYFETVDINGEENRLANTPGSAATADLYYGNDLLCDVSEPNCGSGGGGGGSLWTDDGFGNIYYDTGGVGIGAQSPYGEGLYIEGDGNIGLSVYNGSVGLEGPVGIGSTTYNGFNNEMLYIERPNSSAHIRFQDGGWGDPFSPDEGSLWWNGSELNFYDGSTTTDLLAGGGGGGGFWTESCCGDIYYESGYVSIGTSSTNELFTLSGGFYQGGDSVAFLDEDIYLLDYDGFYFGQNSQTDSYFYGNMYLNNTYFEWDFGDVYFDSGNELVFGNNGTPSYFYGTVEHYGQTYFYDGINLSTGDMYVSSGNLSVENGYLCVDDGTYSCPASTAGTIYGQYAYSEFDIAENIHARQGVEAGDIVMPDSDSPESVRKSDRAYAHNVLGVISTDPGVRGGVNLEEKSGYSVQPISLAGRVPVKVNNQNGSIAIGDPITTSDTPGVGMKATNSGRIIGFALEAFDGSEGQIIVFLNATHYAAENDNNGTRAVAGKAILNAGEIAVTIEDTNVRADSVIILTPTSSTQGQFPYVLSQTDGSFTVRIDSAVERDISMNYMVN</sequence>
<feature type="signal peptide" evidence="1">
    <location>
        <begin position="1"/>
        <end position="28"/>
    </location>
</feature>
<name>A0A136LY85_9BACT</name>
<dbReference type="Proteomes" id="UP000070457">
    <property type="component" value="Unassembled WGS sequence"/>
</dbReference>
<keyword evidence="1" id="KW-0732">Signal</keyword>
<evidence type="ECO:0000313" key="3">
    <source>
        <dbReference type="Proteomes" id="UP000070457"/>
    </source>
</evidence>
<comment type="caution">
    <text evidence="2">The sequence shown here is derived from an EMBL/GenBank/DDBJ whole genome shotgun (WGS) entry which is preliminary data.</text>
</comment>
<evidence type="ECO:0000313" key="2">
    <source>
        <dbReference type="EMBL" id="KXK26557.1"/>
    </source>
</evidence>
<dbReference type="EMBL" id="JYNZ01000003">
    <property type="protein sequence ID" value="KXK26557.1"/>
    <property type="molecule type" value="Genomic_DNA"/>
</dbReference>
<gene>
    <name evidence="2" type="ORF">TR69_WS6001000563</name>
</gene>
<protein>
    <submittedName>
        <fullName evidence="2">Uncharacterized protein</fullName>
    </submittedName>
</protein>
<evidence type="ECO:0000256" key="1">
    <source>
        <dbReference type="SAM" id="SignalP"/>
    </source>
</evidence>
<reference evidence="2 3" key="1">
    <citation type="submission" date="2015-02" db="EMBL/GenBank/DDBJ databases">
        <title>Improved understanding of the partial-nitritation anammox process through 23 genomes representing the majority of the microbial community.</title>
        <authorList>
            <person name="Speth D.R."/>
            <person name="In T Zandt M."/>
            <person name="Guerrero Cruz S."/>
            <person name="Jetten M.S."/>
            <person name="Dutilh B.E."/>
        </authorList>
    </citation>
    <scope>NUCLEOTIDE SEQUENCE [LARGE SCALE GENOMIC DNA]</scope>
    <source>
        <strain evidence="2">OLB20</strain>
    </source>
</reference>
<organism evidence="2 3">
    <name type="scientific">candidate division WS6 bacterium OLB20</name>
    <dbReference type="NCBI Taxonomy" id="1617426"/>
    <lineage>
        <taxon>Bacteria</taxon>
        <taxon>Candidatus Dojkabacteria</taxon>
    </lineage>
</organism>
<dbReference type="STRING" id="1617426.TR69_WS6001000563"/>
<proteinExistence type="predicted"/>